<protein>
    <submittedName>
        <fullName evidence="2">Uncharacterized protein</fullName>
    </submittedName>
</protein>
<organism evidence="2 3">
    <name type="scientific">Novosphingobium humi</name>
    <dbReference type="NCBI Taxonomy" id="2282397"/>
    <lineage>
        <taxon>Bacteria</taxon>
        <taxon>Pseudomonadati</taxon>
        <taxon>Pseudomonadota</taxon>
        <taxon>Alphaproteobacteria</taxon>
        <taxon>Sphingomonadales</taxon>
        <taxon>Sphingomonadaceae</taxon>
        <taxon>Novosphingobium</taxon>
    </lineage>
</organism>
<evidence type="ECO:0000256" key="1">
    <source>
        <dbReference type="SAM" id="MobiDB-lite"/>
    </source>
</evidence>
<reference evidence="2 3" key="1">
    <citation type="submission" date="2023-02" db="EMBL/GenBank/DDBJ databases">
        <title>Genome sequence of Novosphingobium humi KACC 19094.</title>
        <authorList>
            <person name="Kim S."/>
            <person name="Heo J."/>
            <person name="Kwon S.-W."/>
        </authorList>
    </citation>
    <scope>NUCLEOTIDE SEQUENCE [LARGE SCALE GENOMIC DNA]</scope>
    <source>
        <strain evidence="2 3">KACC 19094</strain>
    </source>
</reference>
<dbReference type="Proteomes" id="UP001218231">
    <property type="component" value="Chromosome"/>
</dbReference>
<sequence length="328" mass="36953">MSESWISATLAYRMLEDAGMTAVGYLICSRANDGLISARARLLVSGNQRNHDVDVPEGFWWARGHEALTQNWQTGDFETWVHETIFCRAYGVEFREQEIRAMLPAPEPMIIEKPTKLSGVSAPAARCVQELVRTTSRTKQEIQDEILRCCRAGMIAANCASIHIETPRRHGADHDNRENCAIPAWFWTNCLSMGEPVLNWERGRFSGSGNVGSQYKKVQISGVEFSVSDILDVEAMLLGQQLKEAATEPDATNEENEPAKRGRKPTYDWEAAVTAIWGQLYRGDLQPQTQAEIELAFIVHLRNGDKEPSESTVRPYANRIWNEVRKEA</sequence>
<feature type="region of interest" description="Disordered" evidence="1">
    <location>
        <begin position="245"/>
        <end position="265"/>
    </location>
</feature>
<gene>
    <name evidence="2" type="ORF">PQ457_03865</name>
</gene>
<dbReference type="EMBL" id="CP117417">
    <property type="protein sequence ID" value="WCT78121.1"/>
    <property type="molecule type" value="Genomic_DNA"/>
</dbReference>
<dbReference type="RefSeq" id="WP_273618464.1">
    <property type="nucleotide sequence ID" value="NZ_CP117417.1"/>
</dbReference>
<evidence type="ECO:0000313" key="3">
    <source>
        <dbReference type="Proteomes" id="UP001218231"/>
    </source>
</evidence>
<accession>A0ABY7TXX1</accession>
<evidence type="ECO:0000313" key="2">
    <source>
        <dbReference type="EMBL" id="WCT78121.1"/>
    </source>
</evidence>
<name>A0ABY7TXX1_9SPHN</name>
<proteinExistence type="predicted"/>
<keyword evidence="3" id="KW-1185">Reference proteome</keyword>